<evidence type="ECO:0000259" key="4">
    <source>
        <dbReference type="PROSITE" id="PS50995"/>
    </source>
</evidence>
<dbReference type="PANTHER" id="PTHR42756:SF1">
    <property type="entry name" value="TRANSCRIPTIONAL REPRESSOR OF EMRAB OPERON"/>
    <property type="match status" value="1"/>
</dbReference>
<evidence type="ECO:0000313" key="5">
    <source>
        <dbReference type="EMBL" id="BCF87330.1"/>
    </source>
</evidence>
<keyword evidence="2" id="KW-0238">DNA-binding</keyword>
<dbReference type="SMART" id="SM00347">
    <property type="entry name" value="HTH_MARR"/>
    <property type="match status" value="1"/>
</dbReference>
<organism evidence="5 6">
    <name type="scientific">Paraburkholderia largidicola</name>
    <dbReference type="NCBI Taxonomy" id="3014751"/>
    <lineage>
        <taxon>Bacteria</taxon>
        <taxon>Pseudomonadati</taxon>
        <taxon>Pseudomonadota</taxon>
        <taxon>Betaproteobacteria</taxon>
        <taxon>Burkholderiales</taxon>
        <taxon>Burkholderiaceae</taxon>
        <taxon>Paraburkholderia</taxon>
    </lineage>
</organism>
<dbReference type="GO" id="GO:0003677">
    <property type="term" value="F:DNA binding"/>
    <property type="evidence" value="ECO:0007669"/>
    <property type="project" value="UniProtKB-KW"/>
</dbReference>
<accession>A0A7I8BG54</accession>
<evidence type="ECO:0000313" key="6">
    <source>
        <dbReference type="Proteomes" id="UP000510888"/>
    </source>
</evidence>
<feature type="domain" description="HTH marR-type" evidence="4">
    <location>
        <begin position="3"/>
        <end position="136"/>
    </location>
</feature>
<dbReference type="SUPFAM" id="SSF46785">
    <property type="entry name" value="Winged helix' DNA-binding domain"/>
    <property type="match status" value="1"/>
</dbReference>
<evidence type="ECO:0000256" key="3">
    <source>
        <dbReference type="ARBA" id="ARBA00023163"/>
    </source>
</evidence>
<dbReference type="EMBL" id="AP023174">
    <property type="protein sequence ID" value="BCF87330.1"/>
    <property type="molecule type" value="Genomic_DNA"/>
</dbReference>
<gene>
    <name evidence="5" type="ORF">PPGU16_03970</name>
</gene>
<dbReference type="InterPro" id="IPR000835">
    <property type="entry name" value="HTH_MarR-typ"/>
</dbReference>
<dbReference type="RefSeq" id="WP_180721477.1">
    <property type="nucleotide sequence ID" value="NZ_AP023174.1"/>
</dbReference>
<dbReference type="Pfam" id="PF01047">
    <property type="entry name" value="MarR"/>
    <property type="match status" value="1"/>
</dbReference>
<dbReference type="InterPro" id="IPR036388">
    <property type="entry name" value="WH-like_DNA-bd_sf"/>
</dbReference>
<dbReference type="PRINTS" id="PR00598">
    <property type="entry name" value="HTHMARR"/>
</dbReference>
<sequence length="158" mass="17379">MEEQDRVAILHQFGRTYRAFMSAFEGRVGHPMPRWRILLALYEQAGESSQKKLVERLRIDPGALTRQLKSLEAMGWISRSMDERDNRITNVKLTAEGHAAIEASLPNRNAFLHDTMAALPDDVLAGLSSALTMLEARIGEVAATSSSATGEEAAQAGR</sequence>
<dbReference type="KEGG" id="plad:PPGU16_03970"/>
<protein>
    <submittedName>
        <fullName evidence="5">MarR family transcriptional regulator</fullName>
    </submittedName>
</protein>
<dbReference type="PROSITE" id="PS50995">
    <property type="entry name" value="HTH_MARR_2"/>
    <property type="match status" value="1"/>
</dbReference>
<dbReference type="PANTHER" id="PTHR42756">
    <property type="entry name" value="TRANSCRIPTIONAL REGULATOR, MARR"/>
    <property type="match status" value="1"/>
</dbReference>
<dbReference type="Proteomes" id="UP000510888">
    <property type="component" value="Chromosome 1"/>
</dbReference>
<keyword evidence="6" id="KW-1185">Reference proteome</keyword>
<dbReference type="InterPro" id="IPR036390">
    <property type="entry name" value="WH_DNA-bd_sf"/>
</dbReference>
<dbReference type="Gene3D" id="1.10.10.10">
    <property type="entry name" value="Winged helix-like DNA-binding domain superfamily/Winged helix DNA-binding domain"/>
    <property type="match status" value="1"/>
</dbReference>
<keyword evidence="1" id="KW-0805">Transcription regulation</keyword>
<keyword evidence="3" id="KW-0804">Transcription</keyword>
<evidence type="ECO:0000256" key="2">
    <source>
        <dbReference type="ARBA" id="ARBA00023125"/>
    </source>
</evidence>
<evidence type="ECO:0000256" key="1">
    <source>
        <dbReference type="ARBA" id="ARBA00023015"/>
    </source>
</evidence>
<dbReference type="AlphaFoldDB" id="A0A7I8BG54"/>
<dbReference type="GO" id="GO:0003700">
    <property type="term" value="F:DNA-binding transcription factor activity"/>
    <property type="evidence" value="ECO:0007669"/>
    <property type="project" value="InterPro"/>
</dbReference>
<reference evidence="5 6" key="1">
    <citation type="journal article" date="2020" name="Genes (Basel)">
        <title>Genomic Comparison of Insect Gut Symbionts from Divergent Burkholderia Subclades.</title>
        <authorList>
            <person name="Takeshita K."/>
            <person name="Kikuchi Y."/>
        </authorList>
    </citation>
    <scope>NUCLEOTIDE SEQUENCE [LARGE SCALE GENOMIC DNA]</scope>
    <source>
        <strain evidence="5 6">PGU16</strain>
    </source>
</reference>
<name>A0A7I8BG54_9BURK</name>
<proteinExistence type="predicted"/>